<evidence type="ECO:0000256" key="3">
    <source>
        <dbReference type="ARBA" id="ARBA00022553"/>
    </source>
</evidence>
<dbReference type="Pfam" id="PF02518">
    <property type="entry name" value="HATPase_c"/>
    <property type="match status" value="1"/>
</dbReference>
<dbReference type="InterPro" id="IPR050482">
    <property type="entry name" value="Sensor_HK_TwoCompSys"/>
</dbReference>
<dbReference type="InterPro" id="IPR015943">
    <property type="entry name" value="WD40/YVTN_repeat-like_dom_sf"/>
</dbReference>
<evidence type="ECO:0000256" key="2">
    <source>
        <dbReference type="ARBA" id="ARBA00012438"/>
    </source>
</evidence>
<evidence type="ECO:0000256" key="9">
    <source>
        <dbReference type="SAM" id="Phobius"/>
    </source>
</evidence>
<dbReference type="PANTHER" id="PTHR24421">
    <property type="entry name" value="NITRATE/NITRITE SENSOR PROTEIN NARX-RELATED"/>
    <property type="match status" value="1"/>
</dbReference>
<accession>A0A842IQC6</accession>
<keyword evidence="9" id="KW-1133">Transmembrane helix</keyword>
<keyword evidence="7" id="KW-0067">ATP-binding</keyword>
<dbReference type="EMBL" id="JACLCP010000002">
    <property type="protein sequence ID" value="MBC2845412.1"/>
    <property type="molecule type" value="Genomic_DNA"/>
</dbReference>
<organism evidence="13 14">
    <name type="scientific">Winogradskyella flava</name>
    <dbReference type="NCBI Taxonomy" id="1884876"/>
    <lineage>
        <taxon>Bacteria</taxon>
        <taxon>Pseudomonadati</taxon>
        <taxon>Bacteroidota</taxon>
        <taxon>Flavobacteriia</taxon>
        <taxon>Flavobacteriales</taxon>
        <taxon>Flavobacteriaceae</taxon>
        <taxon>Winogradskyella</taxon>
    </lineage>
</organism>
<gene>
    <name evidence="13" type="ORF">H7F21_09940</name>
</gene>
<dbReference type="SUPFAM" id="SSF55874">
    <property type="entry name" value="ATPase domain of HSP90 chaperone/DNA topoisomerase II/histidine kinase"/>
    <property type="match status" value="1"/>
</dbReference>
<dbReference type="GO" id="GO:0005524">
    <property type="term" value="F:ATP binding"/>
    <property type="evidence" value="ECO:0007669"/>
    <property type="project" value="UniProtKB-KW"/>
</dbReference>
<evidence type="ECO:0000259" key="12">
    <source>
        <dbReference type="Pfam" id="PF07730"/>
    </source>
</evidence>
<evidence type="ECO:0000313" key="13">
    <source>
        <dbReference type="EMBL" id="MBC2845412.1"/>
    </source>
</evidence>
<evidence type="ECO:0000256" key="1">
    <source>
        <dbReference type="ARBA" id="ARBA00000085"/>
    </source>
</evidence>
<dbReference type="InterPro" id="IPR011712">
    <property type="entry name" value="Sig_transdc_His_kin_sub3_dim/P"/>
</dbReference>
<dbReference type="Pfam" id="PF07494">
    <property type="entry name" value="Reg_prop"/>
    <property type="match status" value="3"/>
</dbReference>
<keyword evidence="3" id="KW-0597">Phosphoprotein</keyword>
<keyword evidence="5" id="KW-0547">Nucleotide-binding</keyword>
<dbReference type="PANTHER" id="PTHR24421:SF10">
    <property type="entry name" value="NITRATE_NITRITE SENSOR PROTEIN NARQ"/>
    <property type="match status" value="1"/>
</dbReference>
<reference evidence="13" key="1">
    <citation type="submission" date="2020-08" db="EMBL/GenBank/DDBJ databases">
        <title>Winogradskyella ouciana sp. nov., isolated from the hadal seawater of the Mariana Trench.</title>
        <authorList>
            <person name="He X."/>
        </authorList>
    </citation>
    <scope>NUCLEOTIDE SEQUENCE [LARGE SCALE GENOMIC DNA]</scope>
    <source>
        <strain evidence="13">KCTC 52348</strain>
    </source>
</reference>
<dbReference type="Pfam" id="PF07495">
    <property type="entry name" value="Y_Y_Y"/>
    <property type="match status" value="1"/>
</dbReference>
<dbReference type="Pfam" id="PF07730">
    <property type="entry name" value="HisKA_3"/>
    <property type="match status" value="1"/>
</dbReference>
<dbReference type="Gene3D" id="2.130.10.10">
    <property type="entry name" value="YVTN repeat-like/Quinoprotein amine dehydrogenase"/>
    <property type="match status" value="3"/>
</dbReference>
<keyword evidence="8" id="KW-0902">Two-component regulatory system</keyword>
<evidence type="ECO:0000256" key="8">
    <source>
        <dbReference type="ARBA" id="ARBA00023012"/>
    </source>
</evidence>
<keyword evidence="14" id="KW-1185">Reference proteome</keyword>
<comment type="caution">
    <text evidence="13">The sequence shown here is derived from an EMBL/GenBank/DDBJ whole genome shotgun (WGS) entry which is preliminary data.</text>
</comment>
<keyword evidence="6" id="KW-0418">Kinase</keyword>
<name>A0A842IQC6_9FLAO</name>
<dbReference type="InterPro" id="IPR011123">
    <property type="entry name" value="Y_Y_Y"/>
</dbReference>
<comment type="catalytic activity">
    <reaction evidence="1">
        <text>ATP + protein L-histidine = ADP + protein N-phospho-L-histidine.</text>
        <dbReference type="EC" id="2.7.13.3"/>
    </reaction>
</comment>
<dbReference type="GO" id="GO:0046983">
    <property type="term" value="F:protein dimerization activity"/>
    <property type="evidence" value="ECO:0007669"/>
    <property type="project" value="InterPro"/>
</dbReference>
<feature type="domain" description="Two component regulator three Y" evidence="11">
    <location>
        <begin position="626"/>
        <end position="685"/>
    </location>
</feature>
<dbReference type="InterPro" id="IPR003594">
    <property type="entry name" value="HATPase_dom"/>
</dbReference>
<evidence type="ECO:0000256" key="4">
    <source>
        <dbReference type="ARBA" id="ARBA00022679"/>
    </source>
</evidence>
<dbReference type="GO" id="GO:0000155">
    <property type="term" value="F:phosphorelay sensor kinase activity"/>
    <property type="evidence" value="ECO:0007669"/>
    <property type="project" value="InterPro"/>
</dbReference>
<keyword evidence="9" id="KW-0812">Transmembrane</keyword>
<dbReference type="InterPro" id="IPR036890">
    <property type="entry name" value="HATPase_C_sf"/>
</dbReference>
<dbReference type="EC" id="2.7.13.3" evidence="2"/>
<feature type="domain" description="Histidine kinase/HSP90-like ATPase" evidence="10">
    <location>
        <begin position="850"/>
        <end position="932"/>
    </location>
</feature>
<dbReference type="AlphaFoldDB" id="A0A842IQC6"/>
<keyword evidence="9" id="KW-0472">Membrane</keyword>
<evidence type="ECO:0000259" key="11">
    <source>
        <dbReference type="Pfam" id="PF07495"/>
    </source>
</evidence>
<dbReference type="Gene3D" id="1.20.5.1930">
    <property type="match status" value="1"/>
</dbReference>
<dbReference type="CDD" id="cd16917">
    <property type="entry name" value="HATPase_UhpB-NarQ-NarX-like"/>
    <property type="match status" value="1"/>
</dbReference>
<dbReference type="RefSeq" id="WP_185789113.1">
    <property type="nucleotide sequence ID" value="NZ_JACLCP010000002.1"/>
</dbReference>
<dbReference type="SUPFAM" id="SSF63829">
    <property type="entry name" value="Calcium-dependent phosphotriesterase"/>
    <property type="match status" value="1"/>
</dbReference>
<evidence type="ECO:0000259" key="10">
    <source>
        <dbReference type="Pfam" id="PF02518"/>
    </source>
</evidence>
<evidence type="ECO:0000256" key="6">
    <source>
        <dbReference type="ARBA" id="ARBA00022777"/>
    </source>
</evidence>
<dbReference type="Gene3D" id="3.30.565.10">
    <property type="entry name" value="Histidine kinase-like ATPase, C-terminal domain"/>
    <property type="match status" value="1"/>
</dbReference>
<keyword evidence="4" id="KW-0808">Transferase</keyword>
<sequence>MSKPLLISLLITCFGFSQNNIKHYTTADGLPHDVTYGLFQDSKGYIWIGTDNGLSKFNGQSFKNFTIDDGLRTNYVIDITEDGSENIALATWGGGLHFIKNDSVILPRINNDSIDKIHTVYTHKNYIISPSISGNLLYEKKSSFKFLKSTLLSDVEKKEMFKTDSTEINNGYVSELDSILVLTNHTLTNPNDTFFKGIYQLNDSLKLKPIFTFLDDKVISSIEKIDNDLYIASQKDSVYIFNTHKILNKQKLCIDNPFIVKIKRTKAQEYLVLTSDNKGFKNVHLFSSNFDHKINFKKLLNIKSTISNVLEDNEGNIWISTYGDGLLCVERTSSKINKFDNNLLNELLVKGITELEDDVYILTPNYITKINTSKNEVYRLKGIGKSILKQNKSIVVNSLYHEDALNENIFKHIIAYKTFSVDSIGIMHYGDSLRIPKLKMSVSADKKTIYDATFYKDTLWLATNLGAFYFNLESKRLIKKDILNKKLLGNKITKFLKTKDTLWVGTNKGLSIIANSEIKHFTKKNGLVNNSINTLFKDHRNHLWIGTQQGISVYNNNSFLNISQKNALASPFVDVIFEDKTYKIWIGGNKGISLIDNTNELQLKSPPIINISKDALIFNYDIISYNRSNDLLCEYKLDDNWINLTSPNGYLDFNNYKKGKYQLQFRAKKQDGKWGYSKIYNFQIKLPWYKEWYFGSLIIFIVLGLIVVSTINQLKKSKQKNTSLKRAFDTQVKLEQELSRVRDAIAQDFHDDLGNKLARISLLSNLVSGEASINDSKIKSKIKQITQDSNELYDGTRDFIFSLKANSDYLEELATYLSDFGEDYYSKTKIKFVLVNDIKSNIKLPYYWSKQLIYIFKEAMTNAMKYSKCNKVTMQFQLTHNELIIECKDDGIGISEKDFTSKNGLLNMKVRAEKIGGRLKIESDNNGTVIYFIGKTTS</sequence>
<evidence type="ECO:0000313" key="14">
    <source>
        <dbReference type="Proteomes" id="UP000533900"/>
    </source>
</evidence>
<dbReference type="Proteomes" id="UP000533900">
    <property type="component" value="Unassembled WGS sequence"/>
</dbReference>
<protein>
    <recommendedName>
        <fullName evidence="2">histidine kinase</fullName>
        <ecNumber evidence="2">2.7.13.3</ecNumber>
    </recommendedName>
</protein>
<feature type="transmembrane region" description="Helical" evidence="9">
    <location>
        <begin position="692"/>
        <end position="711"/>
    </location>
</feature>
<evidence type="ECO:0000256" key="5">
    <source>
        <dbReference type="ARBA" id="ARBA00022741"/>
    </source>
</evidence>
<dbReference type="InterPro" id="IPR011110">
    <property type="entry name" value="Reg_prop"/>
</dbReference>
<proteinExistence type="predicted"/>
<dbReference type="GO" id="GO:0016020">
    <property type="term" value="C:membrane"/>
    <property type="evidence" value="ECO:0007669"/>
    <property type="project" value="InterPro"/>
</dbReference>
<evidence type="ECO:0000256" key="7">
    <source>
        <dbReference type="ARBA" id="ARBA00022840"/>
    </source>
</evidence>
<feature type="domain" description="Signal transduction histidine kinase subgroup 3 dimerisation and phosphoacceptor" evidence="12">
    <location>
        <begin position="742"/>
        <end position="804"/>
    </location>
</feature>